<gene>
    <name evidence="2" type="ORF">NDU88_003004</name>
</gene>
<sequence length="70" mass="7445">MVGAVRTLSVPDGGRLTQPLRQIQSRAGAREDGGDRGQAPVKVARRGEESRIGSEIHSPSLEGRIHLSTS</sequence>
<evidence type="ECO:0000256" key="1">
    <source>
        <dbReference type="SAM" id="MobiDB-lite"/>
    </source>
</evidence>
<name>A0AAV7UD32_PLEWA</name>
<accession>A0AAV7UD32</accession>
<dbReference type="AlphaFoldDB" id="A0AAV7UD32"/>
<comment type="caution">
    <text evidence="2">The sequence shown here is derived from an EMBL/GenBank/DDBJ whole genome shotgun (WGS) entry which is preliminary data.</text>
</comment>
<reference evidence="2" key="1">
    <citation type="journal article" date="2022" name="bioRxiv">
        <title>Sequencing and chromosome-scale assembly of the giantPleurodeles waltlgenome.</title>
        <authorList>
            <person name="Brown T."/>
            <person name="Elewa A."/>
            <person name="Iarovenko S."/>
            <person name="Subramanian E."/>
            <person name="Araus A.J."/>
            <person name="Petzold A."/>
            <person name="Susuki M."/>
            <person name="Suzuki K.-i.T."/>
            <person name="Hayashi T."/>
            <person name="Toyoda A."/>
            <person name="Oliveira C."/>
            <person name="Osipova E."/>
            <person name="Leigh N.D."/>
            <person name="Simon A."/>
            <person name="Yun M.H."/>
        </authorList>
    </citation>
    <scope>NUCLEOTIDE SEQUENCE</scope>
    <source>
        <strain evidence="2">20211129_DDA</strain>
        <tissue evidence="2">Liver</tissue>
    </source>
</reference>
<proteinExistence type="predicted"/>
<dbReference type="EMBL" id="JANPWB010000005">
    <property type="protein sequence ID" value="KAJ1186221.1"/>
    <property type="molecule type" value="Genomic_DNA"/>
</dbReference>
<dbReference type="Proteomes" id="UP001066276">
    <property type="component" value="Chromosome 3_1"/>
</dbReference>
<evidence type="ECO:0000313" key="3">
    <source>
        <dbReference type="Proteomes" id="UP001066276"/>
    </source>
</evidence>
<organism evidence="2 3">
    <name type="scientific">Pleurodeles waltl</name>
    <name type="common">Iberian ribbed newt</name>
    <dbReference type="NCBI Taxonomy" id="8319"/>
    <lineage>
        <taxon>Eukaryota</taxon>
        <taxon>Metazoa</taxon>
        <taxon>Chordata</taxon>
        <taxon>Craniata</taxon>
        <taxon>Vertebrata</taxon>
        <taxon>Euteleostomi</taxon>
        <taxon>Amphibia</taxon>
        <taxon>Batrachia</taxon>
        <taxon>Caudata</taxon>
        <taxon>Salamandroidea</taxon>
        <taxon>Salamandridae</taxon>
        <taxon>Pleurodelinae</taxon>
        <taxon>Pleurodeles</taxon>
    </lineage>
</organism>
<keyword evidence="3" id="KW-1185">Reference proteome</keyword>
<feature type="compositionally biased region" description="Basic and acidic residues" evidence="1">
    <location>
        <begin position="45"/>
        <end position="54"/>
    </location>
</feature>
<evidence type="ECO:0000313" key="2">
    <source>
        <dbReference type="EMBL" id="KAJ1186221.1"/>
    </source>
</evidence>
<protein>
    <submittedName>
        <fullName evidence="2">Uncharacterized protein</fullName>
    </submittedName>
</protein>
<feature type="region of interest" description="Disordered" evidence="1">
    <location>
        <begin position="1"/>
        <end position="70"/>
    </location>
</feature>